<dbReference type="CDD" id="cd07042">
    <property type="entry name" value="STAS_SulP_like_sulfate_transporter"/>
    <property type="match status" value="1"/>
</dbReference>
<evidence type="ECO:0000313" key="8">
    <source>
        <dbReference type="Proteomes" id="UP000460287"/>
    </source>
</evidence>
<comment type="caution">
    <text evidence="7">The sequence shown here is derived from an EMBL/GenBank/DDBJ whole genome shotgun (WGS) entry which is preliminary data.</text>
</comment>
<gene>
    <name evidence="7" type="ORF">FYJ33_05965</name>
</gene>
<dbReference type="InterPro" id="IPR036513">
    <property type="entry name" value="STAS_dom_sf"/>
</dbReference>
<evidence type="ECO:0000256" key="4">
    <source>
        <dbReference type="ARBA" id="ARBA00023136"/>
    </source>
</evidence>
<feature type="transmembrane region" description="Helical" evidence="5">
    <location>
        <begin position="249"/>
        <end position="267"/>
    </location>
</feature>
<reference evidence="7 8" key="1">
    <citation type="submission" date="2019-08" db="EMBL/GenBank/DDBJ databases">
        <title>In-depth cultivation of the pig gut microbiome towards novel bacterial diversity and tailored functional studies.</title>
        <authorList>
            <person name="Wylensek D."/>
            <person name="Hitch T.C.A."/>
            <person name="Clavel T."/>
        </authorList>
    </citation>
    <scope>NUCLEOTIDE SEQUENCE [LARGE SCALE GENOMIC DNA]</scope>
    <source>
        <strain evidence="7 8">WCA-383-APC-5B</strain>
    </source>
</reference>
<dbReference type="SUPFAM" id="SSF52091">
    <property type="entry name" value="SpoIIaa-like"/>
    <property type="match status" value="1"/>
</dbReference>
<dbReference type="InterPro" id="IPR011547">
    <property type="entry name" value="SLC26A/SulP_dom"/>
</dbReference>
<feature type="transmembrane region" description="Helical" evidence="5">
    <location>
        <begin position="44"/>
        <end position="62"/>
    </location>
</feature>
<feature type="transmembrane region" description="Helical" evidence="5">
    <location>
        <begin position="69"/>
        <end position="89"/>
    </location>
</feature>
<feature type="transmembrane region" description="Helical" evidence="5">
    <location>
        <begin position="95"/>
        <end position="117"/>
    </location>
</feature>
<dbReference type="GO" id="GO:0055085">
    <property type="term" value="P:transmembrane transport"/>
    <property type="evidence" value="ECO:0007669"/>
    <property type="project" value="InterPro"/>
</dbReference>
<name>A0A7X2T0T4_9CLOT</name>
<dbReference type="Pfam" id="PF01740">
    <property type="entry name" value="STAS"/>
    <property type="match status" value="1"/>
</dbReference>
<evidence type="ECO:0000256" key="2">
    <source>
        <dbReference type="ARBA" id="ARBA00022692"/>
    </source>
</evidence>
<protein>
    <submittedName>
        <fullName evidence="7">SulP family inorganic anion transporter</fullName>
    </submittedName>
</protein>
<feature type="transmembrane region" description="Helical" evidence="5">
    <location>
        <begin position="174"/>
        <end position="192"/>
    </location>
</feature>
<dbReference type="PROSITE" id="PS50801">
    <property type="entry name" value="STAS"/>
    <property type="match status" value="1"/>
</dbReference>
<keyword evidence="8" id="KW-1185">Reference proteome</keyword>
<dbReference type="RefSeq" id="WP_154530841.1">
    <property type="nucleotide sequence ID" value="NZ_VULX01000006.1"/>
</dbReference>
<keyword evidence="3 5" id="KW-1133">Transmembrane helix</keyword>
<feature type="transmembrane region" description="Helical" evidence="5">
    <location>
        <begin position="129"/>
        <end position="147"/>
    </location>
</feature>
<evidence type="ECO:0000256" key="1">
    <source>
        <dbReference type="ARBA" id="ARBA00004141"/>
    </source>
</evidence>
<dbReference type="EMBL" id="VULX01000006">
    <property type="protein sequence ID" value="MSR90961.1"/>
    <property type="molecule type" value="Genomic_DNA"/>
</dbReference>
<feature type="domain" description="STAS" evidence="6">
    <location>
        <begin position="434"/>
        <end position="546"/>
    </location>
</feature>
<organism evidence="7 8">
    <name type="scientific">Inconstantimicrobium porci</name>
    <dbReference type="NCBI Taxonomy" id="2652291"/>
    <lineage>
        <taxon>Bacteria</taxon>
        <taxon>Bacillati</taxon>
        <taxon>Bacillota</taxon>
        <taxon>Clostridia</taxon>
        <taxon>Eubacteriales</taxon>
        <taxon>Clostridiaceae</taxon>
        <taxon>Inconstantimicrobium</taxon>
    </lineage>
</organism>
<feature type="transmembrane region" description="Helical" evidence="5">
    <location>
        <begin position="378"/>
        <end position="405"/>
    </location>
</feature>
<dbReference type="InterPro" id="IPR002645">
    <property type="entry name" value="STAS_dom"/>
</dbReference>
<feature type="transmembrane region" description="Helical" evidence="5">
    <location>
        <begin position="349"/>
        <end position="366"/>
    </location>
</feature>
<proteinExistence type="predicted"/>
<keyword evidence="4 5" id="KW-0472">Membrane</keyword>
<evidence type="ECO:0000256" key="5">
    <source>
        <dbReference type="SAM" id="Phobius"/>
    </source>
</evidence>
<evidence type="ECO:0000259" key="6">
    <source>
        <dbReference type="PROSITE" id="PS50801"/>
    </source>
</evidence>
<dbReference type="Pfam" id="PF00916">
    <property type="entry name" value="Sulfate_transp"/>
    <property type="match status" value="1"/>
</dbReference>
<dbReference type="GO" id="GO:0016020">
    <property type="term" value="C:membrane"/>
    <property type="evidence" value="ECO:0007669"/>
    <property type="project" value="UniProtKB-SubCell"/>
</dbReference>
<dbReference type="Proteomes" id="UP000460287">
    <property type="component" value="Unassembled WGS sequence"/>
</dbReference>
<sequence length="707" mass="78719">MKFLFPTLKDYKLQNLRNDIFSGVIIAFVSIPIAMGYAQISGLPAIYGLYGSILPVLVFAMISSSKQFVFGVDAAPAALVGSFLATTGIPFESDGAAALVFLMTVLTALWLFIFAVLKVGNLVEYISSPVMGGFITGIAFTVILMQIPKLMGSKAVTGELFELLVYIERAFEKVNVYALVLGLVTLAVLLVSKKFLPKFPMVIVVMILSAVIQSVFHLDKLGIKMLPGVSLTIPNIDLSLLHVNHVKDVVLTSLAVAAVIMAQTLLAENNNAMRNEFKIDNNRELYAFSCANLVSALCGGCPLNGSVSRTSLCEQYGGRSQMMSVSAAATMMLVVLFGSKFIAYLPVPVLTAIVIYALIGVLKIDLAKKLFKVNKKEFYIFMCAFFGVLIFGTIYGVVIGIILSFTNVVIRESNPVRTFLGVVPGMKGFYSLDSNSNARPIKNTVIYRFGGNLFFANIKLFQEDIENSIKEDTKCVIVDGRGIGSIDVTAAERIEIIYKSLKNRGIKLYLTEHMSELNEQMRDFGIGYIIEEGSARSTIVSALASQGMITEYLLEEHKVKPVIPKIKDHIYSELEWAFGEEGAHEHFERYTKEIIEHLSHSDDKFCVESLYKNISSWNNFGNFDEVELIENLELHIDEIAERIKKDRALIAVDLENRKKEIIDFIQQNNPKAYEKILAHKRAVDKILKEKYPDIYTKLIEEKNKRVH</sequence>
<dbReference type="InterPro" id="IPR001902">
    <property type="entry name" value="SLC26A/SulP_fam"/>
</dbReference>
<dbReference type="Gene3D" id="3.30.750.24">
    <property type="entry name" value="STAS domain"/>
    <property type="match status" value="1"/>
</dbReference>
<dbReference type="AlphaFoldDB" id="A0A7X2T0T4"/>
<dbReference type="PANTHER" id="PTHR11814">
    <property type="entry name" value="SULFATE TRANSPORTER"/>
    <property type="match status" value="1"/>
</dbReference>
<evidence type="ECO:0000313" key="7">
    <source>
        <dbReference type="EMBL" id="MSR90961.1"/>
    </source>
</evidence>
<accession>A0A7X2T0T4</accession>
<feature type="transmembrane region" description="Helical" evidence="5">
    <location>
        <begin position="20"/>
        <end position="38"/>
    </location>
</feature>
<evidence type="ECO:0000256" key="3">
    <source>
        <dbReference type="ARBA" id="ARBA00022989"/>
    </source>
</evidence>
<feature type="transmembrane region" description="Helical" evidence="5">
    <location>
        <begin position="199"/>
        <end position="218"/>
    </location>
</feature>
<keyword evidence="2 5" id="KW-0812">Transmembrane</keyword>
<comment type="subcellular location">
    <subcellularLocation>
        <location evidence="1">Membrane</location>
        <topology evidence="1">Multi-pass membrane protein</topology>
    </subcellularLocation>
</comment>